<proteinExistence type="inferred from homology"/>
<dbReference type="STRING" id="445709.ABW99_10045"/>
<comment type="similarity">
    <text evidence="1">Belongs to the class IV-like SAM-binding methyltransferase superfamily. RNA methyltransferase TrmH family.</text>
</comment>
<comment type="subunit">
    <text evidence="5">Homodimer.</text>
</comment>
<dbReference type="PIRSF" id="PIRSF004808">
    <property type="entry name" value="LasT"/>
    <property type="match status" value="1"/>
</dbReference>
<comment type="catalytic activity">
    <reaction evidence="5">
        <text>cytidine(32) in tRNA + S-adenosyl-L-methionine = 2'-O-methylcytidine(32) in tRNA + S-adenosyl-L-homocysteine + H(+)</text>
        <dbReference type="Rhea" id="RHEA:42932"/>
        <dbReference type="Rhea" id="RHEA-COMP:10288"/>
        <dbReference type="Rhea" id="RHEA-COMP:10289"/>
        <dbReference type="ChEBI" id="CHEBI:15378"/>
        <dbReference type="ChEBI" id="CHEBI:57856"/>
        <dbReference type="ChEBI" id="CHEBI:59789"/>
        <dbReference type="ChEBI" id="CHEBI:74495"/>
        <dbReference type="ChEBI" id="CHEBI:82748"/>
        <dbReference type="EC" id="2.1.1.200"/>
    </reaction>
</comment>
<protein>
    <recommendedName>
        <fullName evidence="5">tRNA (cytidine/uridine-2'-O-)-methyltransferase TrmJ</fullName>
        <ecNumber evidence="5">2.1.1.200</ecNumber>
    </recommendedName>
    <alternativeName>
        <fullName evidence="5">tRNA (cytidine(32)/uridine(32)-2'-O)-methyltransferase</fullName>
    </alternativeName>
    <alternativeName>
        <fullName evidence="5">tRNA Cm32/Um32 methyltransferase</fullName>
    </alternativeName>
</protein>
<keyword evidence="2 5" id="KW-0489">Methyltransferase</keyword>
<evidence type="ECO:0000256" key="1">
    <source>
        <dbReference type="ARBA" id="ARBA00007228"/>
    </source>
</evidence>
<dbReference type="GO" id="GO:0002128">
    <property type="term" value="P:tRNA nucleoside ribose methylation"/>
    <property type="evidence" value="ECO:0007669"/>
    <property type="project" value="TreeGrafter"/>
</dbReference>
<dbReference type="PATRIC" id="fig|445709.3.peg.2147"/>
<dbReference type="NCBIfam" id="TIGR00050">
    <property type="entry name" value="rRNA_methyl_1"/>
    <property type="match status" value="1"/>
</dbReference>
<evidence type="ECO:0000313" key="8">
    <source>
        <dbReference type="Proteomes" id="UP000036700"/>
    </source>
</evidence>
<dbReference type="GO" id="GO:0003723">
    <property type="term" value="F:RNA binding"/>
    <property type="evidence" value="ECO:0007669"/>
    <property type="project" value="InterPro"/>
</dbReference>
<organism evidence="7 8">
    <name type="scientific">Pandoraea thiooxydans</name>
    <dbReference type="NCBI Taxonomy" id="445709"/>
    <lineage>
        <taxon>Bacteria</taxon>
        <taxon>Pseudomonadati</taxon>
        <taxon>Pseudomonadota</taxon>
        <taxon>Betaproteobacteria</taxon>
        <taxon>Burkholderiales</taxon>
        <taxon>Burkholderiaceae</taxon>
        <taxon>Pandoraea</taxon>
    </lineage>
</organism>
<evidence type="ECO:0000259" key="6">
    <source>
        <dbReference type="Pfam" id="PF00588"/>
    </source>
</evidence>
<accession>A0A0G3EUY3</accession>
<evidence type="ECO:0000256" key="4">
    <source>
        <dbReference type="ARBA" id="ARBA00022691"/>
    </source>
</evidence>
<dbReference type="EMBL" id="CP011568">
    <property type="protein sequence ID" value="AKJ68501.1"/>
    <property type="molecule type" value="Genomic_DNA"/>
</dbReference>
<keyword evidence="3 7" id="KW-0808">Transferase</keyword>
<comment type="catalytic activity">
    <reaction evidence="5">
        <text>uridine(32) in tRNA + S-adenosyl-L-methionine = 2'-O-methyluridine(32) in tRNA + S-adenosyl-L-homocysteine + H(+)</text>
        <dbReference type="Rhea" id="RHEA:42936"/>
        <dbReference type="Rhea" id="RHEA-COMP:10107"/>
        <dbReference type="Rhea" id="RHEA-COMP:10290"/>
        <dbReference type="ChEBI" id="CHEBI:15378"/>
        <dbReference type="ChEBI" id="CHEBI:57856"/>
        <dbReference type="ChEBI" id="CHEBI:59789"/>
        <dbReference type="ChEBI" id="CHEBI:65315"/>
        <dbReference type="ChEBI" id="CHEBI:74478"/>
        <dbReference type="EC" id="2.1.1.200"/>
    </reaction>
</comment>
<dbReference type="CDD" id="cd18093">
    <property type="entry name" value="SpoU-like_TrmJ"/>
    <property type="match status" value="1"/>
</dbReference>
<dbReference type="InterPro" id="IPR004384">
    <property type="entry name" value="RNA_MeTrfase_TrmJ/LasT"/>
</dbReference>
<dbReference type="RefSeq" id="WP_047214346.1">
    <property type="nucleotide sequence ID" value="NZ_CP011568.3"/>
</dbReference>
<dbReference type="Gene3D" id="3.40.1280.10">
    <property type="match status" value="1"/>
</dbReference>
<sequence>MAIPPDEVARRDALFHQFRFVLVETSHPGNVGAAARAIKTMGFGQLVLAAPRLGSDVLQHPEAIALASGADDVLAATRIEPDLPAALTGVNWAVALSARTREYGPPSAVPRESAALACRHAVRGQQIAFVFGSERAGLPNEAVELCNALVHIPANPAYASLNLSQAVQVIAYEARLACLAEQPSLSGYEPPPGELLASRDEIEGMFAHLESALVALDFLDPANPKRLMTRLRRLFARSGLEHEEVNILRGIAKHILQRQPRK</sequence>
<dbReference type="OrthoDB" id="9806346at2"/>
<dbReference type="PANTHER" id="PTHR42786:SF2">
    <property type="entry name" value="TRNA (CYTIDINE_URIDINE-2'-O-)-METHYLTRANSFERASE TRMJ"/>
    <property type="match status" value="1"/>
</dbReference>
<name>A0A0G3EUY3_9BURK</name>
<evidence type="ECO:0000256" key="2">
    <source>
        <dbReference type="ARBA" id="ARBA00022603"/>
    </source>
</evidence>
<keyword evidence="4 5" id="KW-0949">S-adenosyl-L-methionine</keyword>
<dbReference type="GO" id="GO:0005829">
    <property type="term" value="C:cytosol"/>
    <property type="evidence" value="ECO:0007669"/>
    <property type="project" value="TreeGrafter"/>
</dbReference>
<gene>
    <name evidence="5" type="primary">trmJ</name>
    <name evidence="7" type="ORF">ABW99_10045</name>
</gene>
<dbReference type="Proteomes" id="UP000036700">
    <property type="component" value="Chromosome"/>
</dbReference>
<dbReference type="Pfam" id="PF00588">
    <property type="entry name" value="SpoU_methylase"/>
    <property type="match status" value="1"/>
</dbReference>
<evidence type="ECO:0000256" key="3">
    <source>
        <dbReference type="ARBA" id="ARBA00022679"/>
    </source>
</evidence>
<dbReference type="EC" id="2.1.1.200" evidence="5"/>
<feature type="domain" description="tRNA/rRNA methyltransferase SpoU type" evidence="6">
    <location>
        <begin position="18"/>
        <end position="172"/>
    </location>
</feature>
<dbReference type="Gene3D" id="1.10.8.590">
    <property type="match status" value="1"/>
</dbReference>
<keyword evidence="5" id="KW-0963">Cytoplasm</keyword>
<dbReference type="GO" id="GO:0106339">
    <property type="term" value="F:tRNA (cytidine(32)-2'-O)-methyltransferase activity"/>
    <property type="evidence" value="ECO:0007669"/>
    <property type="project" value="RHEA"/>
</dbReference>
<dbReference type="InterPro" id="IPR029028">
    <property type="entry name" value="Alpha/beta_knot_MTases"/>
</dbReference>
<dbReference type="KEGG" id="ptx:ABW99_10045"/>
<dbReference type="AlphaFoldDB" id="A0A0G3EUY3"/>
<reference evidence="8" key="1">
    <citation type="submission" date="2015-06" db="EMBL/GenBank/DDBJ databases">
        <authorList>
            <person name="Lim Y.L."/>
            <person name="Ee R."/>
            <person name="Yong D."/>
            <person name="How K.Y."/>
            <person name="Yin W.F."/>
            <person name="Chan K.G."/>
        </authorList>
    </citation>
    <scope>NUCLEOTIDE SEQUENCE [LARGE SCALE GENOMIC DNA]</scope>
    <source>
        <strain evidence="8">DSM 25325</strain>
    </source>
</reference>
<dbReference type="InterPro" id="IPR029026">
    <property type="entry name" value="tRNA_m1G_MTases_N"/>
</dbReference>
<comment type="function">
    <text evidence="5">Catalyzes the formation of 2'O-methylated cytidine (Cm32) or 2'O-methylated uridine (Um32) at position 32 in tRNA.</text>
</comment>
<dbReference type="PANTHER" id="PTHR42786">
    <property type="entry name" value="TRNA/RRNA METHYLTRANSFERASE"/>
    <property type="match status" value="1"/>
</dbReference>
<dbReference type="InterPro" id="IPR001537">
    <property type="entry name" value="SpoU_MeTrfase"/>
</dbReference>
<evidence type="ECO:0000313" key="7">
    <source>
        <dbReference type="EMBL" id="AKJ68501.1"/>
    </source>
</evidence>
<dbReference type="SUPFAM" id="SSF75217">
    <property type="entry name" value="alpha/beta knot"/>
    <property type="match status" value="1"/>
</dbReference>
<comment type="subcellular location">
    <subcellularLocation>
        <location evidence="5">Cytoplasm</location>
    </subcellularLocation>
</comment>
<keyword evidence="5" id="KW-0819">tRNA processing</keyword>
<evidence type="ECO:0000256" key="5">
    <source>
        <dbReference type="RuleBase" id="RU362024"/>
    </source>
</evidence>
<keyword evidence="8" id="KW-1185">Reference proteome</keyword>
<dbReference type="GO" id="GO:0160206">
    <property type="term" value="F:tRNA (cytidine(32)/uridine(32)-2'-O)-methyltransferase activity"/>
    <property type="evidence" value="ECO:0007669"/>
    <property type="project" value="UniProtKB-EC"/>
</dbReference>